<sequence>MNASARASAEASASAGSYFNARAYDMGGFRGGGYGGGTIYAGGGGYGGDVGYGYTGGAVYYDIDRRALACASAPYGYIVIGFGRDDRRAPSCGGRYVEYRDEGYDRGGRYGYSERHDSYQESSYESYESVEEYEAYEGYGAYEDRSYEDRSYEDRSYEDRDYHERDRGDCGCREPAPYPAPYLPEPPRYEPPAPPPARPHRPRRPHHEAPPPPRQEYRQEPGERG</sequence>
<comment type="caution">
    <text evidence="2">The sequence shown here is derived from an EMBL/GenBank/DDBJ whole genome shotgun (WGS) entry which is preliminary data.</text>
</comment>
<keyword evidence="3" id="KW-1185">Reference proteome</keyword>
<evidence type="ECO:0000313" key="3">
    <source>
        <dbReference type="Proteomes" id="UP000587415"/>
    </source>
</evidence>
<feature type="compositionally biased region" description="Basic and acidic residues" evidence="1">
    <location>
        <begin position="215"/>
        <end position="225"/>
    </location>
</feature>
<dbReference type="EMBL" id="JAATJM010000001">
    <property type="protein sequence ID" value="NJC40773.1"/>
    <property type="molecule type" value="Genomic_DNA"/>
</dbReference>
<organism evidence="2 3">
    <name type="scientific">Brevundimonas alba</name>
    <dbReference type="NCBI Taxonomy" id="74314"/>
    <lineage>
        <taxon>Bacteria</taxon>
        <taxon>Pseudomonadati</taxon>
        <taxon>Pseudomonadota</taxon>
        <taxon>Alphaproteobacteria</taxon>
        <taxon>Caulobacterales</taxon>
        <taxon>Caulobacteraceae</taxon>
        <taxon>Brevundimonas</taxon>
    </lineage>
</organism>
<protein>
    <submittedName>
        <fullName evidence="2">Uncharacterized protein</fullName>
    </submittedName>
</protein>
<dbReference type="AlphaFoldDB" id="A0A7X5YIV9"/>
<feature type="compositionally biased region" description="Basic and acidic residues" evidence="1">
    <location>
        <begin position="142"/>
        <end position="172"/>
    </location>
</feature>
<accession>A0A7X5YIV9</accession>
<evidence type="ECO:0000256" key="1">
    <source>
        <dbReference type="SAM" id="MobiDB-lite"/>
    </source>
</evidence>
<dbReference type="RefSeq" id="WP_209282394.1">
    <property type="nucleotide sequence ID" value="NZ_JAATJM010000001.1"/>
</dbReference>
<dbReference type="Proteomes" id="UP000587415">
    <property type="component" value="Unassembled WGS sequence"/>
</dbReference>
<name>A0A7X5YIV9_9CAUL</name>
<reference evidence="2 3" key="1">
    <citation type="submission" date="2020-03" db="EMBL/GenBank/DDBJ databases">
        <title>Genomic Encyclopedia of Type Strains, Phase IV (KMG-IV): sequencing the most valuable type-strain genomes for metagenomic binning, comparative biology and taxonomic classification.</title>
        <authorList>
            <person name="Goeker M."/>
        </authorList>
    </citation>
    <scope>NUCLEOTIDE SEQUENCE [LARGE SCALE GENOMIC DNA]</scope>
    <source>
        <strain evidence="2 3">DSM 4736</strain>
    </source>
</reference>
<feature type="compositionally biased region" description="Basic and acidic residues" evidence="1">
    <location>
        <begin position="106"/>
        <end position="119"/>
    </location>
</feature>
<feature type="compositionally biased region" description="Pro residues" evidence="1">
    <location>
        <begin position="176"/>
        <end position="197"/>
    </location>
</feature>
<evidence type="ECO:0000313" key="2">
    <source>
        <dbReference type="EMBL" id="NJC40773.1"/>
    </source>
</evidence>
<gene>
    <name evidence="2" type="ORF">GGQ87_001031</name>
</gene>
<feature type="region of interest" description="Disordered" evidence="1">
    <location>
        <begin position="140"/>
        <end position="225"/>
    </location>
</feature>
<feature type="region of interest" description="Disordered" evidence="1">
    <location>
        <begin position="106"/>
        <end position="126"/>
    </location>
</feature>
<proteinExistence type="predicted"/>